<dbReference type="GO" id="GO:0008540">
    <property type="term" value="C:proteasome regulatory particle, base subcomplex"/>
    <property type="evidence" value="ECO:0007669"/>
    <property type="project" value="TreeGrafter"/>
</dbReference>
<feature type="region of interest" description="Disordered" evidence="1">
    <location>
        <begin position="449"/>
        <end position="486"/>
    </location>
</feature>
<dbReference type="GO" id="GO:0005634">
    <property type="term" value="C:nucleus"/>
    <property type="evidence" value="ECO:0007669"/>
    <property type="project" value="TreeGrafter"/>
</dbReference>
<dbReference type="GO" id="GO:0043161">
    <property type="term" value="P:proteasome-mediated ubiquitin-dependent protein catabolic process"/>
    <property type="evidence" value="ECO:0007669"/>
    <property type="project" value="TreeGrafter"/>
</dbReference>
<dbReference type="InterPro" id="IPR027040">
    <property type="entry name" value="PSMD4"/>
</dbReference>
<dbReference type="VEuPathDB" id="VectorBase:LOC119185537"/>
<organism evidence="2 3">
    <name type="scientific">Rhipicephalus microplus</name>
    <name type="common">Cattle tick</name>
    <name type="synonym">Boophilus microplus</name>
    <dbReference type="NCBI Taxonomy" id="6941"/>
    <lineage>
        <taxon>Eukaryota</taxon>
        <taxon>Metazoa</taxon>
        <taxon>Ecdysozoa</taxon>
        <taxon>Arthropoda</taxon>
        <taxon>Chelicerata</taxon>
        <taxon>Arachnida</taxon>
        <taxon>Acari</taxon>
        <taxon>Parasitiformes</taxon>
        <taxon>Ixodida</taxon>
        <taxon>Ixodoidea</taxon>
        <taxon>Ixodidae</taxon>
        <taxon>Rhipicephalinae</taxon>
        <taxon>Rhipicephalus</taxon>
        <taxon>Boophilus</taxon>
    </lineage>
</organism>
<gene>
    <name evidence="2" type="ORF">HPB51_000569</name>
</gene>
<dbReference type="PANTHER" id="PTHR10223:SF0">
    <property type="entry name" value="26S PROTEASOME NON-ATPASE REGULATORY SUBUNIT 4"/>
    <property type="match status" value="1"/>
</dbReference>
<evidence type="ECO:0008006" key="4">
    <source>
        <dbReference type="Google" id="ProtNLM"/>
    </source>
</evidence>
<protein>
    <recommendedName>
        <fullName evidence="4">VWFA domain-containing protein</fullName>
    </recommendedName>
</protein>
<name>A0A9J6DXL9_RHIMP</name>
<dbReference type="GO" id="GO:0031593">
    <property type="term" value="F:polyubiquitin modification-dependent protein binding"/>
    <property type="evidence" value="ECO:0007669"/>
    <property type="project" value="TreeGrafter"/>
</dbReference>
<evidence type="ECO:0000313" key="2">
    <source>
        <dbReference type="EMBL" id="KAH8026971.1"/>
    </source>
</evidence>
<accession>A0A9J6DXL9</accession>
<reference evidence="2" key="2">
    <citation type="submission" date="2021-09" db="EMBL/GenBank/DDBJ databases">
        <authorList>
            <person name="Jia N."/>
            <person name="Wang J."/>
            <person name="Shi W."/>
            <person name="Du L."/>
            <person name="Sun Y."/>
            <person name="Zhan W."/>
            <person name="Jiang J."/>
            <person name="Wang Q."/>
            <person name="Zhang B."/>
            <person name="Ji P."/>
            <person name="Sakyi L.B."/>
            <person name="Cui X."/>
            <person name="Yuan T."/>
            <person name="Jiang B."/>
            <person name="Yang W."/>
            <person name="Lam T.T.-Y."/>
            <person name="Chang Q."/>
            <person name="Ding S."/>
            <person name="Wang X."/>
            <person name="Zhu J."/>
            <person name="Ruan X."/>
            <person name="Zhao L."/>
            <person name="Wei J."/>
            <person name="Que T."/>
            <person name="Du C."/>
            <person name="Cheng J."/>
            <person name="Dai P."/>
            <person name="Han X."/>
            <person name="Huang E."/>
            <person name="Gao Y."/>
            <person name="Liu J."/>
            <person name="Shao H."/>
            <person name="Ye R."/>
            <person name="Li L."/>
            <person name="Wei W."/>
            <person name="Wang X."/>
            <person name="Wang C."/>
            <person name="Huo Q."/>
            <person name="Li W."/>
            <person name="Guo W."/>
            <person name="Chen H."/>
            <person name="Chen S."/>
            <person name="Zhou L."/>
            <person name="Zhou L."/>
            <person name="Ni X."/>
            <person name="Tian J."/>
            <person name="Zhou Y."/>
            <person name="Sheng Y."/>
            <person name="Liu T."/>
            <person name="Pan Y."/>
            <person name="Xia L."/>
            <person name="Li J."/>
            <person name="Zhao F."/>
            <person name="Cao W."/>
        </authorList>
    </citation>
    <scope>NUCLEOTIDE SEQUENCE</scope>
    <source>
        <strain evidence="2">Rmic-2018</strain>
        <tissue evidence="2">Larvae</tissue>
    </source>
</reference>
<dbReference type="AlphaFoldDB" id="A0A9J6DXL9"/>
<dbReference type="Proteomes" id="UP000821866">
    <property type="component" value="Chromosome 4"/>
</dbReference>
<dbReference type="PROSITE" id="PS50330">
    <property type="entry name" value="UIM"/>
    <property type="match status" value="1"/>
</dbReference>
<feature type="region of interest" description="Disordered" evidence="1">
    <location>
        <begin position="635"/>
        <end position="663"/>
    </location>
</feature>
<dbReference type="GO" id="GO:0005829">
    <property type="term" value="C:cytosol"/>
    <property type="evidence" value="ECO:0007669"/>
    <property type="project" value="TreeGrafter"/>
</dbReference>
<feature type="compositionally biased region" description="Low complexity" evidence="1">
    <location>
        <begin position="455"/>
        <end position="466"/>
    </location>
</feature>
<feature type="compositionally biased region" description="Basic and acidic residues" evidence="1">
    <location>
        <begin position="635"/>
        <end position="648"/>
    </location>
</feature>
<dbReference type="Gene3D" id="3.40.50.410">
    <property type="entry name" value="von Willebrand factor, type A domain"/>
    <property type="match status" value="1"/>
</dbReference>
<proteinExistence type="predicted"/>
<evidence type="ECO:0000256" key="1">
    <source>
        <dbReference type="SAM" id="MobiDB-lite"/>
    </source>
</evidence>
<evidence type="ECO:0000313" key="3">
    <source>
        <dbReference type="Proteomes" id="UP000821866"/>
    </source>
</evidence>
<reference evidence="2" key="1">
    <citation type="journal article" date="2020" name="Cell">
        <title>Large-Scale Comparative Analyses of Tick Genomes Elucidate Their Genetic Diversity and Vector Capacities.</title>
        <authorList>
            <consortium name="Tick Genome and Microbiome Consortium (TIGMIC)"/>
            <person name="Jia N."/>
            <person name="Wang J."/>
            <person name="Shi W."/>
            <person name="Du L."/>
            <person name="Sun Y."/>
            <person name="Zhan W."/>
            <person name="Jiang J.F."/>
            <person name="Wang Q."/>
            <person name="Zhang B."/>
            <person name="Ji P."/>
            <person name="Bell-Sakyi L."/>
            <person name="Cui X.M."/>
            <person name="Yuan T.T."/>
            <person name="Jiang B.G."/>
            <person name="Yang W.F."/>
            <person name="Lam T.T."/>
            <person name="Chang Q.C."/>
            <person name="Ding S.J."/>
            <person name="Wang X.J."/>
            <person name="Zhu J.G."/>
            <person name="Ruan X.D."/>
            <person name="Zhao L."/>
            <person name="Wei J.T."/>
            <person name="Ye R.Z."/>
            <person name="Que T.C."/>
            <person name="Du C.H."/>
            <person name="Zhou Y.H."/>
            <person name="Cheng J.X."/>
            <person name="Dai P.F."/>
            <person name="Guo W.B."/>
            <person name="Han X.H."/>
            <person name="Huang E.J."/>
            <person name="Li L.F."/>
            <person name="Wei W."/>
            <person name="Gao Y.C."/>
            <person name="Liu J.Z."/>
            <person name="Shao H.Z."/>
            <person name="Wang X."/>
            <person name="Wang C.C."/>
            <person name="Yang T.C."/>
            <person name="Huo Q.B."/>
            <person name="Li W."/>
            <person name="Chen H.Y."/>
            <person name="Chen S.E."/>
            <person name="Zhou L.G."/>
            <person name="Ni X.B."/>
            <person name="Tian J.H."/>
            <person name="Sheng Y."/>
            <person name="Liu T."/>
            <person name="Pan Y.S."/>
            <person name="Xia L.Y."/>
            <person name="Li J."/>
            <person name="Zhao F."/>
            <person name="Cao W.C."/>
        </authorList>
    </citation>
    <scope>NUCLEOTIDE SEQUENCE</scope>
    <source>
        <strain evidence="2">Rmic-2018</strain>
    </source>
</reference>
<dbReference type="Gene3D" id="1.10.287.3990">
    <property type="match status" value="1"/>
</dbReference>
<dbReference type="EMBL" id="JABSTU010000006">
    <property type="protein sequence ID" value="KAH8026971.1"/>
    <property type="molecule type" value="Genomic_DNA"/>
</dbReference>
<keyword evidence="3" id="KW-1185">Reference proteome</keyword>
<dbReference type="PANTHER" id="PTHR10223">
    <property type="entry name" value="26S PROTEASOME NON-ATPASE REGULATORY SUBUNIT 4"/>
    <property type="match status" value="1"/>
</dbReference>
<dbReference type="InterPro" id="IPR003903">
    <property type="entry name" value="UIM_dom"/>
</dbReference>
<dbReference type="InterPro" id="IPR036465">
    <property type="entry name" value="vWFA_dom_sf"/>
</dbReference>
<sequence length="680" mass="75586">MEEMRQPLEVVRDDQQSTEHESVFRANLADEDAVNEWMEAYSVRTNTSWIVWRVQSVGESLTPKNKKSGPRNAKCMAKVDVKIKLVSLTPNRGTSNLQREVPLSAVIRIDDRHSHSTDSADALRLLWGTRSTRQTFLRYFSEGMTPSEARRLHESKLSMEDDGPAKLANAALNPPQRTVYHWHSVWREACFGGTHIDPVLKLEEKASLYAAQGMSKFVGESVLYVKHYTPIQVLKPDSLRLKCTKTLLNAHTLSLRLTAGPEVMYADTAEKLEAATAEVKALQHDAFVSRVLTFLRRQEEWVQLYRLDVLTRGHNTNNFAEATIRVLKDIILNRVEAFNAVALVDSVALVWEKYFESRILRHAYSRVAAHQLLYKRLLSRMPKDAAEAIQVVGQGQYIVPSATHPSSSYEKKYGGLFPNAPALSTDDRYQLGQLALGEKCPPRIFFEPFQEEEPSSSSRTTAGTSAQQEEPDELQAMQGTSTQEATHLAPVPSVPDAAQLAQLVLKHRQGKNHKMRIVVFVGSPIETDSKELTKLAKRLKKEKVNVDIVNFGEDNINTEKLATFINTLNGKDGSGSHLVTVPPGHQTHLSDALISSPVIQGEDGTGGIGLGVGGFEFGVDPNEDPELALALRVSMEEQRQRQEDDARRAAANSAKEGTQAPSTAEAECTAAVFLAYFLVR</sequence>
<comment type="caution">
    <text evidence="2">The sequence shown here is derived from an EMBL/GenBank/DDBJ whole genome shotgun (WGS) entry which is preliminary data.</text>
</comment>
<dbReference type="VEuPathDB" id="VectorBase:LOC119175782"/>
<dbReference type="SUPFAM" id="SSF53300">
    <property type="entry name" value="vWA-like"/>
    <property type="match status" value="1"/>
</dbReference>
<dbReference type="FunFam" id="3.40.50.410:FF:000184">
    <property type="entry name" value="Proteasome 26S subunit, non-ATPase 4"/>
    <property type="match status" value="1"/>
</dbReference>